<sequence length="795" mass="89026">MEGLRLLFVIGNKLVLHQHRSVSNISRSSSTAPVTFCISDDDLQEKHTWEVIWTQSLPSKPEYLKYSPDGYYLAVAGDKDCFIKVFYQNGTEHSELDFCALTLNHPSPVCGFEWRETGRYMPRKCIAPILMSWCEDRTSRLWKGTPPPEGSIIDLTGEGGGDPLWDRQKPKKFLGEYIRVKETKTKIFNKIREMMPEKHQETDSNPIGLRAQIGKSPSLLEFPTTKDATEQNDVSFYLAATINAETDCLLVPSFTDLNNQKPFCVHWLNNKELVFSVGAEKLLAEAVLLDLDSEYYISANASGDVADHSPDGYRSYGENNRPMSNTSGRKGAGSVSPDSPLFKDILDVKLEILLRQWTKSNDVLFSIHPIDGSLLTWTVEWLDDHFRQPVISYSSRLPGALPTSDSMSLNLKLNTFNPQQQIIAHPVLPLPLPTSKSKAPRLKVEPTMDVLSEVILLEITPVEPLCKNGGVKELARVASSIISRFSLQLPFLRFIACDGGQLIIFQAVLDARGLLLELSNAKTACNNRDTLDNYSDKILRTSSSRCDRAPSFLKQFNVVSTQSPAKPGCVLEVGKIEDVNLNELNLLFLHVFQARIVISDDDEASDNNPMSSVIDRSQSPTFKDKFFIGLVDHKENEDIIMMFFDTEALPGEKGLLRPSSPLAPSMAKLNFDAELVCRQVMPFLEGTRLSNVVPAAGHLSSSYIYPACETPYVLVSFDNDDSVRFWRCIEVTETDSPNKYGWREWHMISENHPSELGVEGEIVKTQPLRATQQMTLRYRTGALESATTAYGSFAV</sequence>
<dbReference type="InParanoid" id="G0P1M3"/>
<evidence type="ECO:0000313" key="2">
    <source>
        <dbReference type="EMBL" id="EGT42390.1"/>
    </source>
</evidence>
<evidence type="ECO:0000313" key="3">
    <source>
        <dbReference type="Proteomes" id="UP000008068"/>
    </source>
</evidence>
<accession>G0P1M3</accession>
<dbReference type="eggNOG" id="KOG1064">
    <property type="taxonomic scope" value="Eukaryota"/>
</dbReference>
<dbReference type="GO" id="GO:0043291">
    <property type="term" value="C:RAVE complex"/>
    <property type="evidence" value="ECO:0007669"/>
    <property type="project" value="TreeGrafter"/>
</dbReference>
<dbReference type="STRING" id="135651.G0P1M3"/>
<keyword evidence="3" id="KW-1185">Reference proteome</keyword>
<organism evidence="3">
    <name type="scientific">Caenorhabditis brenneri</name>
    <name type="common">Nematode worm</name>
    <dbReference type="NCBI Taxonomy" id="135651"/>
    <lineage>
        <taxon>Eukaryota</taxon>
        <taxon>Metazoa</taxon>
        <taxon>Ecdysozoa</taxon>
        <taxon>Nematoda</taxon>
        <taxon>Chromadorea</taxon>
        <taxon>Rhabditida</taxon>
        <taxon>Rhabditina</taxon>
        <taxon>Rhabditomorpha</taxon>
        <taxon>Rhabditoidea</taxon>
        <taxon>Rhabditidae</taxon>
        <taxon>Peloderinae</taxon>
        <taxon>Caenorhabditis</taxon>
    </lineage>
</organism>
<dbReference type="SUPFAM" id="SSF50978">
    <property type="entry name" value="WD40 repeat-like"/>
    <property type="match status" value="1"/>
</dbReference>
<dbReference type="OrthoDB" id="342131at2759"/>
<dbReference type="Proteomes" id="UP000008068">
    <property type="component" value="Unassembled WGS sequence"/>
</dbReference>
<dbReference type="PANTHER" id="PTHR13950:SF9">
    <property type="entry name" value="RABCONNECTIN-3A"/>
    <property type="match status" value="1"/>
</dbReference>
<dbReference type="InterPro" id="IPR036322">
    <property type="entry name" value="WD40_repeat_dom_sf"/>
</dbReference>
<dbReference type="HOGENOM" id="CLU_353452_0_0_1"/>
<feature type="region of interest" description="Disordered" evidence="1">
    <location>
        <begin position="308"/>
        <end position="337"/>
    </location>
</feature>
<dbReference type="InterPro" id="IPR052208">
    <property type="entry name" value="DmX-like/RAVE_component"/>
</dbReference>
<name>G0P1M3_CAEBE</name>
<dbReference type="PANTHER" id="PTHR13950">
    <property type="entry name" value="RABCONNECTIN-RELATED"/>
    <property type="match status" value="1"/>
</dbReference>
<reference evidence="3" key="1">
    <citation type="submission" date="2011-07" db="EMBL/GenBank/DDBJ databases">
        <authorList>
            <consortium name="Caenorhabditis brenneri Sequencing and Analysis Consortium"/>
            <person name="Wilson R.K."/>
        </authorList>
    </citation>
    <scope>NUCLEOTIDE SEQUENCE [LARGE SCALE GENOMIC DNA]</scope>
    <source>
        <strain evidence="3">PB2801</strain>
    </source>
</reference>
<protein>
    <submittedName>
        <fullName evidence="2">Uncharacterized protein</fullName>
    </submittedName>
</protein>
<evidence type="ECO:0000256" key="1">
    <source>
        <dbReference type="SAM" id="MobiDB-lite"/>
    </source>
</evidence>
<gene>
    <name evidence="2" type="ORF">CAEBREN_23638</name>
</gene>
<dbReference type="GO" id="GO:0007035">
    <property type="term" value="P:vacuolar acidification"/>
    <property type="evidence" value="ECO:0007669"/>
    <property type="project" value="TreeGrafter"/>
</dbReference>
<dbReference type="EMBL" id="GL380015">
    <property type="protein sequence ID" value="EGT42390.1"/>
    <property type="molecule type" value="Genomic_DNA"/>
</dbReference>
<proteinExistence type="predicted"/>
<feature type="compositionally biased region" description="Polar residues" evidence="1">
    <location>
        <begin position="317"/>
        <end position="328"/>
    </location>
</feature>
<dbReference type="AlphaFoldDB" id="G0P1M3"/>